<dbReference type="SFLD" id="SFLDS00029">
    <property type="entry name" value="Radical_SAM"/>
    <property type="match status" value="1"/>
</dbReference>
<dbReference type="EMBL" id="CP001099">
    <property type="protein sequence ID" value="ACF11274.1"/>
    <property type="molecule type" value="Genomic_DNA"/>
</dbReference>
<feature type="domain" description="Radical SAM core" evidence="7">
    <location>
        <begin position="20"/>
        <end position="245"/>
    </location>
</feature>
<dbReference type="InterPro" id="IPR023885">
    <property type="entry name" value="4Fe4S-binding_SPASM_dom"/>
</dbReference>
<evidence type="ECO:0000256" key="2">
    <source>
        <dbReference type="ARBA" id="ARBA00022485"/>
    </source>
</evidence>
<evidence type="ECO:0000256" key="5">
    <source>
        <dbReference type="ARBA" id="ARBA00023004"/>
    </source>
</evidence>
<sequence length="334" mass="37977">MHWRYFIFGRGRGLAKMLPLNTPNKVHVDPASGCNFKCFFCPQSDLESLKLAGFKTGVMKLELFKKMINDFVWFPNKIDELVLGNYGELLLNKDISEMIEYAVSSKSVREVSLITNAALLDKEIGEKIALAGLHKIRISIEGLSDEAYKNTVNVNVSFDKIVKNITDFYKSVRRYGNKTFIYVKIIDIGLTPEDKRKFFNVFSPISDSVGIENLMPVTEKAEKLIGDKKRGMTGVSISEGRFVCPSPFYSLSVHVNGDVGVCCSDWHHQTNIGSIKNSTMQEIWRGSELNKFRLAHLQNSWRSVDACSGCIMVDHYPPYEDIDHIRDNLQKHYQ</sequence>
<evidence type="ECO:0000256" key="4">
    <source>
        <dbReference type="ARBA" id="ARBA00022723"/>
    </source>
</evidence>
<dbReference type="CDD" id="cd01335">
    <property type="entry name" value="Radical_SAM"/>
    <property type="match status" value="1"/>
</dbReference>
<dbReference type="PANTHER" id="PTHR11228:SF7">
    <property type="entry name" value="PQQA PEPTIDE CYCLASE"/>
    <property type="match status" value="1"/>
</dbReference>
<dbReference type="Pfam" id="PF04055">
    <property type="entry name" value="Radical_SAM"/>
    <property type="match status" value="1"/>
</dbReference>
<evidence type="ECO:0000256" key="3">
    <source>
        <dbReference type="ARBA" id="ARBA00022691"/>
    </source>
</evidence>
<organism evidence="8 9">
    <name type="scientific">Chlorobaculum parvum (strain DSM 263 / NCIMB 8327)</name>
    <name type="common">Chlorobium vibrioforme subsp. thiosulfatophilum</name>
    <dbReference type="NCBI Taxonomy" id="517417"/>
    <lineage>
        <taxon>Bacteria</taxon>
        <taxon>Pseudomonadati</taxon>
        <taxon>Chlorobiota</taxon>
        <taxon>Chlorobiia</taxon>
        <taxon>Chlorobiales</taxon>
        <taxon>Chlorobiaceae</taxon>
        <taxon>Chlorobaculum</taxon>
    </lineage>
</organism>
<dbReference type="SFLD" id="SFLDG01067">
    <property type="entry name" value="SPASM/twitch_domain_containing"/>
    <property type="match status" value="1"/>
</dbReference>
<keyword evidence="3" id="KW-0949">S-adenosyl-L-methionine</keyword>
<dbReference type="InterPro" id="IPR007197">
    <property type="entry name" value="rSAM"/>
</dbReference>
<dbReference type="GO" id="GO:0003824">
    <property type="term" value="F:catalytic activity"/>
    <property type="evidence" value="ECO:0007669"/>
    <property type="project" value="InterPro"/>
</dbReference>
<dbReference type="Proteomes" id="UP000008811">
    <property type="component" value="Chromosome"/>
</dbReference>
<comment type="cofactor">
    <cofactor evidence="1">
        <name>[4Fe-4S] cluster</name>
        <dbReference type="ChEBI" id="CHEBI:49883"/>
    </cofactor>
</comment>
<dbReference type="SUPFAM" id="SSF102114">
    <property type="entry name" value="Radical SAM enzymes"/>
    <property type="match status" value="1"/>
</dbReference>
<keyword evidence="5" id="KW-0408">Iron</keyword>
<proteinExistence type="predicted"/>
<protein>
    <submittedName>
        <fullName evidence="8">Radical SAM domain protein</fullName>
    </submittedName>
</protein>
<dbReference type="GO" id="GO:0046872">
    <property type="term" value="F:metal ion binding"/>
    <property type="evidence" value="ECO:0007669"/>
    <property type="project" value="UniProtKB-KW"/>
</dbReference>
<dbReference type="Pfam" id="PF13186">
    <property type="entry name" value="SPASM"/>
    <property type="match status" value="1"/>
</dbReference>
<dbReference type="eggNOG" id="COG0535">
    <property type="taxonomic scope" value="Bacteria"/>
</dbReference>
<keyword evidence="9" id="KW-1185">Reference proteome</keyword>
<keyword evidence="4" id="KW-0479">Metal-binding</keyword>
<dbReference type="PANTHER" id="PTHR11228">
    <property type="entry name" value="RADICAL SAM DOMAIN PROTEIN"/>
    <property type="match status" value="1"/>
</dbReference>
<dbReference type="InterPro" id="IPR034391">
    <property type="entry name" value="AdoMet-like_SPASM_containing"/>
</dbReference>
<accession>B3QMX1</accession>
<keyword evidence="2" id="KW-0004">4Fe-4S</keyword>
<dbReference type="AlphaFoldDB" id="B3QMX1"/>
<keyword evidence="6" id="KW-0411">Iron-sulfur</keyword>
<dbReference type="SFLD" id="SFLDG01387">
    <property type="entry name" value="BtrN-like_SPASM_domain_contain"/>
    <property type="match status" value="1"/>
</dbReference>
<dbReference type="InterPro" id="IPR058240">
    <property type="entry name" value="rSAM_sf"/>
</dbReference>
<evidence type="ECO:0000256" key="1">
    <source>
        <dbReference type="ARBA" id="ARBA00001966"/>
    </source>
</evidence>
<gene>
    <name evidence="8" type="ordered locus">Cpar_0860</name>
</gene>
<dbReference type="GO" id="GO:0051536">
    <property type="term" value="F:iron-sulfur cluster binding"/>
    <property type="evidence" value="ECO:0007669"/>
    <property type="project" value="UniProtKB-KW"/>
</dbReference>
<evidence type="ECO:0000256" key="6">
    <source>
        <dbReference type="ARBA" id="ARBA00023014"/>
    </source>
</evidence>
<dbReference type="InterPro" id="IPR050377">
    <property type="entry name" value="Radical_SAM_PqqE_MftC-like"/>
</dbReference>
<dbReference type="KEGG" id="cpc:Cpar_0860"/>
<evidence type="ECO:0000259" key="7">
    <source>
        <dbReference type="PROSITE" id="PS51918"/>
    </source>
</evidence>
<dbReference type="Gene3D" id="3.20.20.70">
    <property type="entry name" value="Aldolase class I"/>
    <property type="match status" value="1"/>
</dbReference>
<dbReference type="HOGENOM" id="CLU_009273_1_2_10"/>
<evidence type="ECO:0000313" key="8">
    <source>
        <dbReference type="EMBL" id="ACF11274.1"/>
    </source>
</evidence>
<dbReference type="PROSITE" id="PS51918">
    <property type="entry name" value="RADICAL_SAM"/>
    <property type="match status" value="1"/>
</dbReference>
<evidence type="ECO:0000313" key="9">
    <source>
        <dbReference type="Proteomes" id="UP000008811"/>
    </source>
</evidence>
<name>B3QMX1_CHLP8</name>
<reference evidence="8" key="1">
    <citation type="submission" date="2008-06" db="EMBL/GenBank/DDBJ databases">
        <title>Complete sequence of Chlorobaculum parvum NCIB 8327.</title>
        <authorList>
            <consortium name="US DOE Joint Genome Institute"/>
            <person name="Lucas S."/>
            <person name="Copeland A."/>
            <person name="Lapidus A."/>
            <person name="Glavina del Rio T."/>
            <person name="Dalin E."/>
            <person name="Tice H."/>
            <person name="Bruce D."/>
            <person name="Goodwin L."/>
            <person name="Pitluck S."/>
            <person name="Schmutz J."/>
            <person name="Larimer F."/>
            <person name="Land M."/>
            <person name="Hauser L."/>
            <person name="Kyrpides N."/>
            <person name="Mikhailova N."/>
            <person name="Zhao F."/>
            <person name="Li T."/>
            <person name="Liu Z."/>
            <person name="Overmann J."/>
            <person name="Bryant D.A."/>
            <person name="Richardson P."/>
        </authorList>
    </citation>
    <scope>NUCLEOTIDE SEQUENCE [LARGE SCALE GENOMIC DNA]</scope>
    <source>
        <strain evidence="8">NCIB 8327</strain>
    </source>
</reference>
<dbReference type="InterPro" id="IPR013785">
    <property type="entry name" value="Aldolase_TIM"/>
</dbReference>